<feature type="domain" description="Thioredoxin" evidence="1">
    <location>
        <begin position="1"/>
        <end position="147"/>
    </location>
</feature>
<dbReference type="CDD" id="cd02964">
    <property type="entry name" value="TryX_like_family"/>
    <property type="match status" value="1"/>
</dbReference>
<name>A0A4U5M1T2_STECR</name>
<organism evidence="2 3">
    <name type="scientific">Steinernema carpocapsae</name>
    <name type="common">Entomopathogenic nematode</name>
    <dbReference type="NCBI Taxonomy" id="34508"/>
    <lineage>
        <taxon>Eukaryota</taxon>
        <taxon>Metazoa</taxon>
        <taxon>Ecdysozoa</taxon>
        <taxon>Nematoda</taxon>
        <taxon>Chromadorea</taxon>
        <taxon>Rhabditida</taxon>
        <taxon>Tylenchina</taxon>
        <taxon>Panagrolaimomorpha</taxon>
        <taxon>Strongyloidoidea</taxon>
        <taxon>Steinernematidae</taxon>
        <taxon>Steinernema</taxon>
    </lineage>
</organism>
<protein>
    <recommendedName>
        <fullName evidence="1">Thioredoxin domain-containing protein</fullName>
    </recommendedName>
</protein>
<dbReference type="GO" id="GO:0007600">
    <property type="term" value="P:sensory perception"/>
    <property type="evidence" value="ECO:0007669"/>
    <property type="project" value="InterPro"/>
</dbReference>
<evidence type="ECO:0000259" key="1">
    <source>
        <dbReference type="PROSITE" id="PS51352"/>
    </source>
</evidence>
<dbReference type="AlphaFoldDB" id="A0A4U5M1T2"/>
<evidence type="ECO:0000313" key="2">
    <source>
        <dbReference type="EMBL" id="TKR62263.1"/>
    </source>
</evidence>
<dbReference type="PANTHER" id="PTHR46762">
    <property type="entry name" value="NUCLEOREDOXIN-LIKE PROTEIN 2"/>
    <property type="match status" value="1"/>
</dbReference>
<reference evidence="2 3" key="1">
    <citation type="journal article" date="2015" name="Genome Biol.">
        <title>Comparative genomics of Steinernema reveals deeply conserved gene regulatory networks.</title>
        <authorList>
            <person name="Dillman A.R."/>
            <person name="Macchietto M."/>
            <person name="Porter C.F."/>
            <person name="Rogers A."/>
            <person name="Williams B."/>
            <person name="Antoshechkin I."/>
            <person name="Lee M.M."/>
            <person name="Goodwin Z."/>
            <person name="Lu X."/>
            <person name="Lewis E.E."/>
            <person name="Goodrich-Blair H."/>
            <person name="Stock S.P."/>
            <person name="Adams B.J."/>
            <person name="Sternberg P.W."/>
            <person name="Mortazavi A."/>
        </authorList>
    </citation>
    <scope>NUCLEOTIDE SEQUENCE [LARGE SCALE GENOMIC DNA]</scope>
    <source>
        <strain evidence="2 3">ALL</strain>
    </source>
</reference>
<dbReference type="Gene3D" id="3.40.30.10">
    <property type="entry name" value="Glutaredoxin"/>
    <property type="match status" value="1"/>
</dbReference>
<proteinExistence type="predicted"/>
<dbReference type="SUPFAM" id="SSF52833">
    <property type="entry name" value="Thioredoxin-like"/>
    <property type="match status" value="1"/>
</dbReference>
<dbReference type="InterPro" id="IPR013766">
    <property type="entry name" value="Thioredoxin_domain"/>
</dbReference>
<dbReference type="OrthoDB" id="189920at2759"/>
<sequence length="147" mass="16667">MSKLLENVDLGKKDGSFTKADVALNGKIVAFYFSASWCPPCRLFTPILKDFYEEVGNDDFEVVFVSSDRSNENLLEYMRKSHGDWFFVDVDNLKNEFLRKKYHVNSIPKLVIAKADGTVITEEGRGEIMASKTAPAALLRKWKQAGH</sequence>
<reference evidence="2 3" key="2">
    <citation type="journal article" date="2019" name="G3 (Bethesda)">
        <title>Hybrid Assembly of the Genome of the Entomopathogenic Nematode Steinernema carpocapsae Identifies the X-Chromosome.</title>
        <authorList>
            <person name="Serra L."/>
            <person name="Macchietto M."/>
            <person name="Macias-Munoz A."/>
            <person name="McGill C.J."/>
            <person name="Rodriguez I.M."/>
            <person name="Rodriguez B."/>
            <person name="Murad R."/>
            <person name="Mortazavi A."/>
        </authorList>
    </citation>
    <scope>NUCLEOTIDE SEQUENCE [LARGE SCALE GENOMIC DNA]</scope>
    <source>
        <strain evidence="2 3">ALL</strain>
    </source>
</reference>
<dbReference type="EMBL" id="AZBU02000010">
    <property type="protein sequence ID" value="TKR62263.1"/>
    <property type="molecule type" value="Genomic_DNA"/>
</dbReference>
<dbReference type="Pfam" id="PF13905">
    <property type="entry name" value="Thioredoxin_8"/>
    <property type="match status" value="1"/>
</dbReference>
<keyword evidence="3" id="KW-1185">Reference proteome</keyword>
<dbReference type="InterPro" id="IPR012336">
    <property type="entry name" value="Thioredoxin-like_fold"/>
</dbReference>
<dbReference type="InterPro" id="IPR036249">
    <property type="entry name" value="Thioredoxin-like_sf"/>
</dbReference>
<dbReference type="PROSITE" id="PS51352">
    <property type="entry name" value="THIOREDOXIN_2"/>
    <property type="match status" value="1"/>
</dbReference>
<evidence type="ECO:0000313" key="3">
    <source>
        <dbReference type="Proteomes" id="UP000298663"/>
    </source>
</evidence>
<dbReference type="Proteomes" id="UP000298663">
    <property type="component" value="Unassembled WGS sequence"/>
</dbReference>
<dbReference type="InterPro" id="IPR029519">
    <property type="entry name" value="RdCVF2"/>
</dbReference>
<dbReference type="GO" id="GO:0045494">
    <property type="term" value="P:photoreceptor cell maintenance"/>
    <property type="evidence" value="ECO:0007669"/>
    <property type="project" value="InterPro"/>
</dbReference>
<gene>
    <name evidence="2" type="ORF">L596_026250</name>
</gene>
<comment type="caution">
    <text evidence="2">The sequence shown here is derived from an EMBL/GenBank/DDBJ whole genome shotgun (WGS) entry which is preliminary data.</text>
</comment>
<dbReference type="PANTHER" id="PTHR46762:SF1">
    <property type="entry name" value="NUCLEOREDOXIN-LIKE PROTEIN 2"/>
    <property type="match status" value="1"/>
</dbReference>
<accession>A0A4U5M1T2</accession>